<proteinExistence type="predicted"/>
<evidence type="ECO:0000313" key="2">
    <source>
        <dbReference type="Proteomes" id="UP000334019"/>
    </source>
</evidence>
<dbReference type="PANTHER" id="PTHR36221:SF1">
    <property type="entry name" value="DUF742 DOMAIN-CONTAINING PROTEIN"/>
    <property type="match status" value="1"/>
</dbReference>
<dbReference type="PANTHER" id="PTHR36221">
    <property type="entry name" value="DUF742 DOMAIN-CONTAINING PROTEIN"/>
    <property type="match status" value="1"/>
</dbReference>
<evidence type="ECO:0000313" key="1">
    <source>
        <dbReference type="EMBL" id="QGG95366.1"/>
    </source>
</evidence>
<dbReference type="AlphaFoldDB" id="A0A5Q2RLR2"/>
<dbReference type="RefSeq" id="WP_153759474.1">
    <property type="nucleotide sequence ID" value="NZ_CP045851.1"/>
</dbReference>
<reference evidence="1 2" key="1">
    <citation type="submission" date="2019-11" db="EMBL/GenBank/DDBJ databases">
        <authorList>
            <person name="He Y."/>
        </authorList>
    </citation>
    <scope>NUCLEOTIDE SEQUENCE [LARGE SCALE GENOMIC DNA]</scope>
    <source>
        <strain evidence="1 2">SCSIO 58843</strain>
    </source>
</reference>
<sequence>MSTPEGPSENDLGVRIRPYALTGGRTRPGTDLAIEAMVATTSEGLAAQDRLALERGRIVALCVTPQSLAEISAHLDIHLGVARVLVGDLAEEGYLAVNRPSHVGDRPDLRLLERVLDGLQAL</sequence>
<protein>
    <submittedName>
        <fullName evidence="1">DUF742 domain-containing protein</fullName>
    </submittedName>
</protein>
<name>A0A5Q2RLR2_9ACTN</name>
<dbReference type="KEGG" id="atq:GH723_09795"/>
<organism evidence="1 2">
    <name type="scientific">Actinomarinicola tropica</name>
    <dbReference type="NCBI Taxonomy" id="2789776"/>
    <lineage>
        <taxon>Bacteria</taxon>
        <taxon>Bacillati</taxon>
        <taxon>Actinomycetota</taxon>
        <taxon>Acidimicrobiia</taxon>
        <taxon>Acidimicrobiales</taxon>
        <taxon>Iamiaceae</taxon>
        <taxon>Actinomarinicola</taxon>
    </lineage>
</organism>
<dbReference type="Proteomes" id="UP000334019">
    <property type="component" value="Chromosome"/>
</dbReference>
<dbReference type="InterPro" id="IPR007995">
    <property type="entry name" value="DUF742"/>
</dbReference>
<dbReference type="Pfam" id="PF05331">
    <property type="entry name" value="DUF742"/>
    <property type="match status" value="1"/>
</dbReference>
<accession>A0A5Q2RLR2</accession>
<keyword evidence="2" id="KW-1185">Reference proteome</keyword>
<gene>
    <name evidence="1" type="ORF">GH723_09795</name>
</gene>
<dbReference type="EMBL" id="CP045851">
    <property type="protein sequence ID" value="QGG95366.1"/>
    <property type="molecule type" value="Genomic_DNA"/>
</dbReference>